<comment type="caution">
    <text evidence="1">The sequence shown here is derived from an EMBL/GenBank/DDBJ whole genome shotgun (WGS) entry which is preliminary data.</text>
</comment>
<dbReference type="AlphaFoldDB" id="A0A562IF27"/>
<dbReference type="EMBL" id="VLKE01000001">
    <property type="protein sequence ID" value="TWH69512.1"/>
    <property type="molecule type" value="Genomic_DNA"/>
</dbReference>
<reference evidence="1 2" key="1">
    <citation type="submission" date="2019-07" db="EMBL/GenBank/DDBJ databases">
        <title>R&amp;d 2014.</title>
        <authorList>
            <person name="Klenk H.-P."/>
        </authorList>
    </citation>
    <scope>NUCLEOTIDE SEQUENCE [LARGE SCALE GENOMIC DNA]</scope>
    <source>
        <strain evidence="1 2">DSM 43868</strain>
    </source>
</reference>
<gene>
    <name evidence="1" type="ORF">JD77_04522</name>
</gene>
<evidence type="ECO:0000313" key="1">
    <source>
        <dbReference type="EMBL" id="TWH69512.1"/>
    </source>
</evidence>
<dbReference type="Proteomes" id="UP000319825">
    <property type="component" value="Unassembled WGS sequence"/>
</dbReference>
<sequence>MTWYAHRLGSHVVALARNLSKPVLPTLVDAIDRRGQEGLGSPPSVYG</sequence>
<proteinExistence type="predicted"/>
<dbReference type="RefSeq" id="WP_170286313.1">
    <property type="nucleotide sequence ID" value="NZ_BAAATQ010000072.1"/>
</dbReference>
<accession>A0A562IF27</accession>
<name>A0A562IF27_MICOL</name>
<organism evidence="1 2">
    <name type="scientific">Micromonospora olivasterospora</name>
    <dbReference type="NCBI Taxonomy" id="1880"/>
    <lineage>
        <taxon>Bacteria</taxon>
        <taxon>Bacillati</taxon>
        <taxon>Actinomycetota</taxon>
        <taxon>Actinomycetes</taxon>
        <taxon>Micromonosporales</taxon>
        <taxon>Micromonosporaceae</taxon>
        <taxon>Micromonospora</taxon>
    </lineage>
</organism>
<protein>
    <submittedName>
        <fullName evidence="1">Uncharacterized protein</fullName>
    </submittedName>
</protein>
<keyword evidence="2" id="KW-1185">Reference proteome</keyword>
<evidence type="ECO:0000313" key="2">
    <source>
        <dbReference type="Proteomes" id="UP000319825"/>
    </source>
</evidence>